<name>A0A1I6S2A6_9FLAO</name>
<evidence type="ECO:0000313" key="4">
    <source>
        <dbReference type="Proteomes" id="UP000199312"/>
    </source>
</evidence>
<evidence type="ECO:0000256" key="1">
    <source>
        <dbReference type="SAM" id="Phobius"/>
    </source>
</evidence>
<reference evidence="4" key="1">
    <citation type="submission" date="2016-10" db="EMBL/GenBank/DDBJ databases">
        <authorList>
            <person name="Varghese N."/>
            <person name="Submissions S."/>
        </authorList>
    </citation>
    <scope>NUCLEOTIDE SEQUENCE [LARGE SCALE GENOMIC DNA]</scope>
    <source>
        <strain evidence="4">DSM 24450</strain>
    </source>
</reference>
<dbReference type="OrthoDB" id="1417239at2"/>
<sequence>MQRNIFKNTSFTCFLLALLFSFSIVAQETTVDDYKLSFSFKTIKKFDNTRVLEVTFIGKNREDRKDKIPVFDAEIKFFNIANDEEILLGTAKTSNEGIAQLVLSEKQKYLTDEDGYINLTARFEGSDVLDAEEEEILVKDLHLELNLEEIDSVKTIFVKAFTIDSLGVQMPVEEVDVIVSIEGMLSKMKIKEGTIENGEIEFELLQNIPGDVDKNFTVYAQILDNDEFGDVIQKQTVNWGTFNKLNTPDKNKLWSEAAPIWMYIVLTILLVGVWANYMYTIYNLYKIKKEGKKINISQEEE</sequence>
<dbReference type="Proteomes" id="UP000199312">
    <property type="component" value="Unassembled WGS sequence"/>
</dbReference>
<evidence type="ECO:0000256" key="2">
    <source>
        <dbReference type="SAM" id="SignalP"/>
    </source>
</evidence>
<dbReference type="STRING" id="593133.SAMN04488006_2751"/>
<keyword evidence="1" id="KW-0812">Transmembrane</keyword>
<feature type="transmembrane region" description="Helical" evidence="1">
    <location>
        <begin position="260"/>
        <end position="285"/>
    </location>
</feature>
<keyword evidence="1" id="KW-1133">Transmembrane helix</keyword>
<keyword evidence="2" id="KW-0732">Signal</keyword>
<accession>A0A1I6S2A6</accession>
<dbReference type="EMBL" id="FOZP01000007">
    <property type="protein sequence ID" value="SFS71095.1"/>
    <property type="molecule type" value="Genomic_DNA"/>
</dbReference>
<keyword evidence="4" id="KW-1185">Reference proteome</keyword>
<feature type="chain" id="PRO_5011465256" evidence="2">
    <location>
        <begin position="27"/>
        <end position="301"/>
    </location>
</feature>
<keyword evidence="1" id="KW-0472">Membrane</keyword>
<gene>
    <name evidence="3" type="ORF">SAMN04488006_2751</name>
</gene>
<proteinExistence type="predicted"/>
<dbReference type="AlphaFoldDB" id="A0A1I6S2A6"/>
<evidence type="ECO:0000313" key="3">
    <source>
        <dbReference type="EMBL" id="SFS71095.1"/>
    </source>
</evidence>
<protein>
    <submittedName>
        <fullName evidence="3">Uncharacterized protein</fullName>
    </submittedName>
</protein>
<feature type="signal peptide" evidence="2">
    <location>
        <begin position="1"/>
        <end position="26"/>
    </location>
</feature>
<organism evidence="3 4">
    <name type="scientific">Lutibacter maritimus</name>
    <dbReference type="NCBI Taxonomy" id="593133"/>
    <lineage>
        <taxon>Bacteria</taxon>
        <taxon>Pseudomonadati</taxon>
        <taxon>Bacteroidota</taxon>
        <taxon>Flavobacteriia</taxon>
        <taxon>Flavobacteriales</taxon>
        <taxon>Flavobacteriaceae</taxon>
        <taxon>Lutibacter</taxon>
    </lineage>
</organism>
<dbReference type="RefSeq" id="WP_090228293.1">
    <property type="nucleotide sequence ID" value="NZ_FOZP01000007.1"/>
</dbReference>